<dbReference type="RefSeq" id="WP_130502647.1">
    <property type="nucleotide sequence ID" value="NZ_SHLI01000001.1"/>
</dbReference>
<evidence type="ECO:0000259" key="2">
    <source>
        <dbReference type="Pfam" id="PF13660"/>
    </source>
</evidence>
<dbReference type="Pfam" id="PF13660">
    <property type="entry name" value="DUF4147"/>
    <property type="match status" value="1"/>
</dbReference>
<dbReference type="PANTHER" id="PTHR12227">
    <property type="entry name" value="GLYCERATE KINASE"/>
    <property type="match status" value="1"/>
</dbReference>
<keyword evidence="3" id="KW-0418">Kinase</keyword>
<gene>
    <name evidence="3" type="ORF">EV698_0567</name>
</gene>
<reference evidence="3 4" key="1">
    <citation type="submission" date="2019-02" db="EMBL/GenBank/DDBJ databases">
        <title>Genomic Encyclopedia of Type Strains, Phase IV (KMG-IV): sequencing the most valuable type-strain genomes for metagenomic binning, comparative biology and taxonomic classification.</title>
        <authorList>
            <person name="Goeker M."/>
        </authorList>
    </citation>
    <scope>NUCLEOTIDE SEQUENCE [LARGE SCALE GENOMIC DNA]</scope>
    <source>
        <strain evidence="3 4">DSM 21056</strain>
    </source>
</reference>
<sequence length="427" mass="43697">MTATSRDLLDSLLRAGLAAADPAQIVPPCLPAPAATGRTLIVGAGKASAAMASAVESHWPANLPPPTGLVVTRYGHAVSLDSISCVEASHPVPDAAGCKAAQKMLDTARDLGPNDRLIGLFSGGGSALLTLPAGAVTLEDKQVLTAALLRSGATITEINCVRKHLSAIKGGRLAAAAYPAHVTNLLISDVPGDDPGMVASGPLVADATTCADARSVLNRYAIDPPERIRRHLQLESSETPKPNDPRLAGVETVFAARAQMSLEAMARSAREAGITPVILGDSIEGEARDVARVMAGIARQVARYGQPAAAPSVLLSGGETTVSLRGEGRGGRNTEFLLALAIALEGEPGVHALAVDSDGIDGSEDNAGARIAPDTLARARSAGVDAKGRLADNDGYGFFEALDDLLVTGPTLTNVNDLRAILILPGN</sequence>
<evidence type="ECO:0000313" key="4">
    <source>
        <dbReference type="Proteomes" id="UP000292298"/>
    </source>
</evidence>
<evidence type="ECO:0000313" key="3">
    <source>
        <dbReference type="EMBL" id="RZU98323.1"/>
    </source>
</evidence>
<dbReference type="GO" id="GO:0005737">
    <property type="term" value="C:cytoplasm"/>
    <property type="evidence" value="ECO:0007669"/>
    <property type="project" value="TreeGrafter"/>
</dbReference>
<dbReference type="SUPFAM" id="SSF82544">
    <property type="entry name" value="GckA/TtuD-like"/>
    <property type="match status" value="1"/>
</dbReference>
<dbReference type="Gene3D" id="3.40.50.10180">
    <property type="entry name" value="Glycerate kinase, MOFRL-like N-terminal domain"/>
    <property type="match status" value="1"/>
</dbReference>
<name>A0A4Q8CZ91_9GAMM</name>
<proteinExistence type="predicted"/>
<accession>A0A4Q8CZ91</accession>
<comment type="caution">
    <text evidence="3">The sequence shown here is derived from an EMBL/GenBank/DDBJ whole genome shotgun (WGS) entry which is preliminary data.</text>
</comment>
<feature type="domain" description="MOFRL" evidence="1">
    <location>
        <begin position="313"/>
        <end position="417"/>
    </location>
</feature>
<dbReference type="InterPro" id="IPR007835">
    <property type="entry name" value="MOFRL"/>
</dbReference>
<keyword evidence="4" id="KW-1185">Reference proteome</keyword>
<organism evidence="3 4">
    <name type="scientific">Spiribacter vilamensis</name>
    <dbReference type="NCBI Taxonomy" id="531306"/>
    <lineage>
        <taxon>Bacteria</taxon>
        <taxon>Pseudomonadati</taxon>
        <taxon>Pseudomonadota</taxon>
        <taxon>Gammaproteobacteria</taxon>
        <taxon>Chromatiales</taxon>
        <taxon>Ectothiorhodospiraceae</taxon>
        <taxon>Spiribacter</taxon>
    </lineage>
</organism>
<evidence type="ECO:0000259" key="1">
    <source>
        <dbReference type="Pfam" id="PF05161"/>
    </source>
</evidence>
<dbReference type="EMBL" id="SHLI01000001">
    <property type="protein sequence ID" value="RZU98323.1"/>
    <property type="molecule type" value="Genomic_DNA"/>
</dbReference>
<dbReference type="Pfam" id="PF05161">
    <property type="entry name" value="MOFRL"/>
    <property type="match status" value="1"/>
</dbReference>
<protein>
    <submittedName>
        <fullName evidence="3">Glycerate 2-kinase</fullName>
    </submittedName>
</protein>
<keyword evidence="3" id="KW-0808">Transferase</keyword>
<dbReference type="AlphaFoldDB" id="A0A4Q8CZ91"/>
<dbReference type="Gene3D" id="3.40.1480.10">
    <property type="entry name" value="MOFRL domain"/>
    <property type="match status" value="1"/>
</dbReference>
<dbReference type="FunFam" id="3.40.1480.10:FF:000002">
    <property type="entry name" value="Glycerate kinase"/>
    <property type="match status" value="1"/>
</dbReference>
<dbReference type="InterPro" id="IPR038614">
    <property type="entry name" value="GK_N_sf"/>
</dbReference>
<dbReference type="InterPro" id="IPR039760">
    <property type="entry name" value="MOFRL_protein"/>
</dbReference>
<dbReference type="PANTHER" id="PTHR12227:SF0">
    <property type="entry name" value="GLYCERATE KINASE"/>
    <property type="match status" value="1"/>
</dbReference>
<dbReference type="InterPro" id="IPR025286">
    <property type="entry name" value="MOFRL_assoc_dom"/>
</dbReference>
<dbReference type="Proteomes" id="UP000292298">
    <property type="component" value="Unassembled WGS sequence"/>
</dbReference>
<dbReference type="OrthoDB" id="9766552at2"/>
<dbReference type="InterPro" id="IPR037035">
    <property type="entry name" value="GK-like_C_sf"/>
</dbReference>
<feature type="domain" description="MOFRL-associated" evidence="2">
    <location>
        <begin position="9"/>
        <end position="233"/>
    </location>
</feature>
<dbReference type="GO" id="GO:0008887">
    <property type="term" value="F:glycerate kinase activity"/>
    <property type="evidence" value="ECO:0007669"/>
    <property type="project" value="InterPro"/>
</dbReference>